<dbReference type="SUPFAM" id="SSF53955">
    <property type="entry name" value="Lysozyme-like"/>
    <property type="match status" value="1"/>
</dbReference>
<dbReference type="GO" id="GO:0005886">
    <property type="term" value="C:plasma membrane"/>
    <property type="evidence" value="ECO:0007669"/>
    <property type="project" value="UniProtKB-SubCell"/>
</dbReference>
<dbReference type="PANTHER" id="PTHR32282">
    <property type="entry name" value="BINDING PROTEIN TRANSPEPTIDASE, PUTATIVE-RELATED"/>
    <property type="match status" value="1"/>
</dbReference>
<evidence type="ECO:0000256" key="2">
    <source>
        <dbReference type="ARBA" id="ARBA00007090"/>
    </source>
</evidence>
<comment type="catalytic activity">
    <reaction evidence="15">
        <text>Preferential cleavage: (Ac)2-L-Lys-D-Ala-|-D-Ala. Also transpeptidation of peptidyl-alanyl moieties that are N-acyl substituents of D-alanine.</text>
        <dbReference type="EC" id="3.4.16.4"/>
    </reaction>
</comment>
<evidence type="ECO:0000259" key="18">
    <source>
        <dbReference type="Pfam" id="PF00905"/>
    </source>
</evidence>
<gene>
    <name evidence="20" type="ORF">A3D26_00955</name>
</gene>
<sequence>MPEIPQLSPIYKLPFLKKIPTRKRGLFLVSFLLIIVPLSLMTYLFWGLPFPTQITSESKNPVSTQILDRNGKLIYEIFEEKRRTPIKLSDLPPYVAQATIAIEDAEFYKHHGLSLKGIGRALFKTTVKQDLQGGSTITQQLVKTTLLTPERTVKRKVREILLTLIIETIHSKDNILTMYLNNVPYGGTAWGIESASLTYFGKSGRELTLGEASLLAGLPQAPTKFSPFGANPQLAKDRQALVLDRMVAEKYITPEEAENAKKEDLKLSKLEGLKAPHFALYVKERLVEKYGEDLVERGGLRVTTTLDLDLQEFAQKQVAEEVGKLKKANVGNGASIVINPKTGEIYAMVGSKDYFAEDEDGKVNVTLRSRQPGSSIKPLNYALAVEKGRVTAATTFADIPTCFGVVGQEVYCPVNYDNTFHGAIQTRFALGNSYNIPAVKTIALNRVEDFVGFANKMGLTTLTDPSRYGLSLTLGGGEVRMIDMVEAFGVFANSGIKQDPVSILKIEDWKGHLLEETQIKEGDRVLSTGTSYIISHILLDNNARESAFGTSSLLNVGGHPEVSVKTGTTNDRRDNWTLGFTPEVVVGVWVGNNNNEPMSAVASGVTGASPIWNKIMKEALTKIEAGGISGHGQDREKHEHVWMPKPGDVVGTNICSTTGTLPSGPEENPGCPTRFEFFLEEFPPQPSPPLGRQVAIFKDTGMLAPPDATPEQIETQERQVLEDPLGGLVCFECPIQTWSTTINISKRF</sequence>
<evidence type="ECO:0000256" key="10">
    <source>
        <dbReference type="ARBA" id="ARBA00022960"/>
    </source>
</evidence>
<feature type="domain" description="Penicillin-binding protein transpeptidase" evidence="18">
    <location>
        <begin position="334"/>
        <end position="616"/>
    </location>
</feature>
<dbReference type="Pfam" id="PF00905">
    <property type="entry name" value="Transpeptidase"/>
    <property type="match status" value="1"/>
</dbReference>
<dbReference type="PANTHER" id="PTHR32282:SF11">
    <property type="entry name" value="PENICILLIN-BINDING PROTEIN 1B"/>
    <property type="match status" value="1"/>
</dbReference>
<evidence type="ECO:0000256" key="7">
    <source>
        <dbReference type="ARBA" id="ARBA00022676"/>
    </source>
</evidence>
<accession>A0A1G1V8G2</accession>
<dbReference type="Gene3D" id="1.10.3810.10">
    <property type="entry name" value="Biosynthetic peptidoglycan transglycosylase-like"/>
    <property type="match status" value="1"/>
</dbReference>
<evidence type="ECO:0000256" key="16">
    <source>
        <dbReference type="ARBA" id="ARBA00049902"/>
    </source>
</evidence>
<keyword evidence="11" id="KW-0573">Peptidoglycan synthesis</keyword>
<keyword evidence="6" id="KW-0645">Protease</keyword>
<evidence type="ECO:0000256" key="12">
    <source>
        <dbReference type="ARBA" id="ARBA00023136"/>
    </source>
</evidence>
<name>A0A1G1V8G2_9BACT</name>
<dbReference type="GO" id="GO:0071555">
    <property type="term" value="P:cell wall organization"/>
    <property type="evidence" value="ECO:0007669"/>
    <property type="project" value="UniProtKB-KW"/>
</dbReference>
<keyword evidence="9" id="KW-0378">Hydrolase</keyword>
<evidence type="ECO:0000256" key="5">
    <source>
        <dbReference type="ARBA" id="ARBA00022645"/>
    </source>
</evidence>
<comment type="similarity">
    <text evidence="2">In the C-terminal section; belongs to the transpeptidase family.</text>
</comment>
<evidence type="ECO:0000256" key="4">
    <source>
        <dbReference type="ARBA" id="ARBA00022475"/>
    </source>
</evidence>
<evidence type="ECO:0000256" key="13">
    <source>
        <dbReference type="ARBA" id="ARBA00023268"/>
    </source>
</evidence>
<dbReference type="InterPro" id="IPR023346">
    <property type="entry name" value="Lysozyme-like_dom_sf"/>
</dbReference>
<keyword evidence="10" id="KW-0133">Cell shape</keyword>
<evidence type="ECO:0000313" key="20">
    <source>
        <dbReference type="EMBL" id="OGY11666.1"/>
    </source>
</evidence>
<keyword evidence="17" id="KW-0812">Transmembrane</keyword>
<dbReference type="FunFam" id="1.10.3810.10:FF:000001">
    <property type="entry name" value="Penicillin-binding protein 1A"/>
    <property type="match status" value="1"/>
</dbReference>
<comment type="caution">
    <text evidence="20">The sequence shown here is derived from an EMBL/GenBank/DDBJ whole genome shotgun (WGS) entry which is preliminary data.</text>
</comment>
<keyword evidence="13" id="KW-0511">Multifunctional enzyme</keyword>
<feature type="transmembrane region" description="Helical" evidence="17">
    <location>
        <begin position="26"/>
        <end position="46"/>
    </location>
</feature>
<keyword evidence="17" id="KW-1133">Transmembrane helix</keyword>
<dbReference type="STRING" id="1797516.A3D26_00955"/>
<comment type="similarity">
    <text evidence="3">In the N-terminal section; belongs to the glycosyltransferase 51 family.</text>
</comment>
<dbReference type="InterPro" id="IPR012338">
    <property type="entry name" value="Beta-lactam/transpept-like"/>
</dbReference>
<proteinExistence type="inferred from homology"/>
<evidence type="ECO:0000313" key="21">
    <source>
        <dbReference type="Proteomes" id="UP000178319"/>
    </source>
</evidence>
<protein>
    <submittedName>
        <fullName evidence="20">Uncharacterized protein</fullName>
    </submittedName>
</protein>
<dbReference type="Proteomes" id="UP000178319">
    <property type="component" value="Unassembled WGS sequence"/>
</dbReference>
<evidence type="ECO:0000256" key="1">
    <source>
        <dbReference type="ARBA" id="ARBA00004236"/>
    </source>
</evidence>
<evidence type="ECO:0000256" key="9">
    <source>
        <dbReference type="ARBA" id="ARBA00022801"/>
    </source>
</evidence>
<dbReference type="InterPro" id="IPR001264">
    <property type="entry name" value="Glyco_trans_51"/>
</dbReference>
<keyword evidence="5" id="KW-0121">Carboxypeptidase</keyword>
<dbReference type="InterPro" id="IPR001460">
    <property type="entry name" value="PCN-bd_Tpept"/>
</dbReference>
<dbReference type="GO" id="GO:0008360">
    <property type="term" value="P:regulation of cell shape"/>
    <property type="evidence" value="ECO:0007669"/>
    <property type="project" value="UniProtKB-KW"/>
</dbReference>
<evidence type="ECO:0000259" key="19">
    <source>
        <dbReference type="Pfam" id="PF00912"/>
    </source>
</evidence>
<dbReference type="Gene3D" id="3.40.710.10">
    <property type="entry name" value="DD-peptidase/beta-lactamase superfamily"/>
    <property type="match status" value="1"/>
</dbReference>
<dbReference type="GO" id="GO:0008658">
    <property type="term" value="F:penicillin binding"/>
    <property type="evidence" value="ECO:0007669"/>
    <property type="project" value="InterPro"/>
</dbReference>
<evidence type="ECO:0000256" key="15">
    <source>
        <dbReference type="ARBA" id="ARBA00034000"/>
    </source>
</evidence>
<evidence type="ECO:0000256" key="6">
    <source>
        <dbReference type="ARBA" id="ARBA00022670"/>
    </source>
</evidence>
<dbReference type="GO" id="GO:0009002">
    <property type="term" value="F:serine-type D-Ala-D-Ala carboxypeptidase activity"/>
    <property type="evidence" value="ECO:0007669"/>
    <property type="project" value="UniProtKB-EC"/>
</dbReference>
<reference evidence="20 21" key="1">
    <citation type="journal article" date="2016" name="Nat. Commun.">
        <title>Thousands of microbial genomes shed light on interconnected biogeochemical processes in an aquifer system.</title>
        <authorList>
            <person name="Anantharaman K."/>
            <person name="Brown C.T."/>
            <person name="Hug L.A."/>
            <person name="Sharon I."/>
            <person name="Castelle C.J."/>
            <person name="Probst A.J."/>
            <person name="Thomas B.C."/>
            <person name="Singh A."/>
            <person name="Wilkins M.J."/>
            <person name="Karaoz U."/>
            <person name="Brodie E.L."/>
            <person name="Williams K.H."/>
            <person name="Hubbard S.S."/>
            <person name="Banfield J.F."/>
        </authorList>
    </citation>
    <scope>NUCLEOTIDE SEQUENCE [LARGE SCALE GENOMIC DNA]</scope>
</reference>
<dbReference type="InterPro" id="IPR050396">
    <property type="entry name" value="Glycosyltr_51/Transpeptidase"/>
</dbReference>
<comment type="subcellular location">
    <subcellularLocation>
        <location evidence="1">Cell membrane</location>
    </subcellularLocation>
</comment>
<dbReference type="SUPFAM" id="SSF56601">
    <property type="entry name" value="beta-lactamase/transpeptidase-like"/>
    <property type="match status" value="1"/>
</dbReference>
<evidence type="ECO:0000256" key="8">
    <source>
        <dbReference type="ARBA" id="ARBA00022679"/>
    </source>
</evidence>
<comment type="catalytic activity">
    <reaction evidence="16">
        <text>[GlcNAc-(1-&gt;4)-Mur2Ac(oyl-L-Ala-gamma-D-Glu-L-Lys-D-Ala-D-Ala)](n)-di-trans,octa-cis-undecaprenyl diphosphate + beta-D-GlcNAc-(1-&gt;4)-Mur2Ac(oyl-L-Ala-gamma-D-Glu-L-Lys-D-Ala-D-Ala)-di-trans,octa-cis-undecaprenyl diphosphate = [GlcNAc-(1-&gt;4)-Mur2Ac(oyl-L-Ala-gamma-D-Glu-L-Lys-D-Ala-D-Ala)](n+1)-di-trans,octa-cis-undecaprenyl diphosphate + di-trans,octa-cis-undecaprenyl diphosphate + H(+)</text>
        <dbReference type="Rhea" id="RHEA:23708"/>
        <dbReference type="Rhea" id="RHEA-COMP:9602"/>
        <dbReference type="Rhea" id="RHEA-COMP:9603"/>
        <dbReference type="ChEBI" id="CHEBI:15378"/>
        <dbReference type="ChEBI" id="CHEBI:58405"/>
        <dbReference type="ChEBI" id="CHEBI:60033"/>
        <dbReference type="ChEBI" id="CHEBI:78435"/>
        <dbReference type="EC" id="2.4.99.28"/>
    </reaction>
</comment>
<dbReference type="GO" id="GO:0030288">
    <property type="term" value="C:outer membrane-bounded periplasmic space"/>
    <property type="evidence" value="ECO:0007669"/>
    <property type="project" value="TreeGrafter"/>
</dbReference>
<keyword evidence="8" id="KW-0808">Transferase</keyword>
<evidence type="ECO:0000256" key="11">
    <source>
        <dbReference type="ARBA" id="ARBA00022984"/>
    </source>
</evidence>
<keyword evidence="12 17" id="KW-0472">Membrane</keyword>
<organism evidence="20 21">
    <name type="scientific">Candidatus Blackburnbacteria bacterium RIFCSPHIGHO2_02_FULL_44_20</name>
    <dbReference type="NCBI Taxonomy" id="1797516"/>
    <lineage>
        <taxon>Bacteria</taxon>
        <taxon>Candidatus Blackburniibacteriota</taxon>
    </lineage>
</organism>
<dbReference type="Pfam" id="PF00912">
    <property type="entry name" value="Transgly"/>
    <property type="match status" value="1"/>
</dbReference>
<dbReference type="AlphaFoldDB" id="A0A1G1V8G2"/>
<dbReference type="GO" id="GO:0006508">
    <property type="term" value="P:proteolysis"/>
    <property type="evidence" value="ECO:0007669"/>
    <property type="project" value="UniProtKB-KW"/>
</dbReference>
<dbReference type="InterPro" id="IPR036950">
    <property type="entry name" value="PBP_transglycosylase"/>
</dbReference>
<evidence type="ECO:0000256" key="3">
    <source>
        <dbReference type="ARBA" id="ARBA00007739"/>
    </source>
</evidence>
<dbReference type="GO" id="GO:0008955">
    <property type="term" value="F:peptidoglycan glycosyltransferase activity"/>
    <property type="evidence" value="ECO:0007669"/>
    <property type="project" value="UniProtKB-EC"/>
</dbReference>
<feature type="domain" description="Glycosyl transferase family 51" evidence="19">
    <location>
        <begin position="71"/>
        <end position="246"/>
    </location>
</feature>
<dbReference type="EMBL" id="MHBZ01000013">
    <property type="protein sequence ID" value="OGY11666.1"/>
    <property type="molecule type" value="Genomic_DNA"/>
</dbReference>
<keyword evidence="4" id="KW-1003">Cell membrane</keyword>
<keyword evidence="7" id="KW-0328">Glycosyltransferase</keyword>
<evidence type="ECO:0000256" key="14">
    <source>
        <dbReference type="ARBA" id="ARBA00023316"/>
    </source>
</evidence>
<dbReference type="GO" id="GO:0009252">
    <property type="term" value="P:peptidoglycan biosynthetic process"/>
    <property type="evidence" value="ECO:0007669"/>
    <property type="project" value="UniProtKB-KW"/>
</dbReference>
<keyword evidence="14" id="KW-0961">Cell wall biogenesis/degradation</keyword>
<evidence type="ECO:0000256" key="17">
    <source>
        <dbReference type="SAM" id="Phobius"/>
    </source>
</evidence>